<sequence length="75" mass="8992">MSKNLTQEERKELRRKLRKVLISLNNRTSFSDGAYEAMNRLADEFVEALYCKIDEVWARNMNVEQEETDETTRNY</sequence>
<proteinExistence type="predicted"/>
<organism evidence="1 2">
    <name type="scientific">Enterococcus faecium</name>
    <name type="common">Streptococcus faecium</name>
    <dbReference type="NCBI Taxonomy" id="1352"/>
    <lineage>
        <taxon>Bacteria</taxon>
        <taxon>Bacillati</taxon>
        <taxon>Bacillota</taxon>
        <taxon>Bacilli</taxon>
        <taxon>Lactobacillales</taxon>
        <taxon>Enterococcaceae</taxon>
        <taxon>Enterococcus</taxon>
    </lineage>
</organism>
<comment type="caution">
    <text evidence="1">The sequence shown here is derived from an EMBL/GenBank/DDBJ whole genome shotgun (WGS) entry which is preliminary data.</text>
</comment>
<evidence type="ECO:0000313" key="2">
    <source>
        <dbReference type="Proteomes" id="UP001141166"/>
    </source>
</evidence>
<dbReference type="AlphaFoldDB" id="A0A9X3XWE8"/>
<accession>A0A9X3XWE8</accession>
<dbReference type="RefSeq" id="WP_272471414.1">
    <property type="nucleotide sequence ID" value="NZ_JAMWMK010000012.1"/>
</dbReference>
<protein>
    <submittedName>
        <fullName evidence="1">Uncharacterized protein</fullName>
    </submittedName>
</protein>
<reference evidence="1" key="1">
    <citation type="submission" date="2022-05" db="EMBL/GenBank/DDBJ databases">
        <title>Draft genome sequences of Clostridium perfringens strains isolated from Peru.</title>
        <authorList>
            <person name="Hurtado R."/>
            <person name="Lima L."/>
            <person name="Sousa T."/>
            <person name="Jaiswal A.K."/>
            <person name="Tiwari S."/>
            <person name="Maturrano L."/>
            <person name="Brenig B."/>
            <person name="Azevedo V."/>
        </authorList>
    </citation>
    <scope>NUCLEOTIDE SEQUENCE</scope>
    <source>
        <strain evidence="1">CP4</strain>
    </source>
</reference>
<dbReference type="Proteomes" id="UP001141166">
    <property type="component" value="Unassembled WGS sequence"/>
</dbReference>
<evidence type="ECO:0000313" key="1">
    <source>
        <dbReference type="EMBL" id="MDC4248093.1"/>
    </source>
</evidence>
<gene>
    <name evidence="1" type="ORF">M3X98_08485</name>
</gene>
<name>A0A9X3XWE8_ENTFC</name>
<dbReference type="EMBL" id="JAMWMK010000012">
    <property type="protein sequence ID" value="MDC4248093.1"/>
    <property type="molecule type" value="Genomic_DNA"/>
</dbReference>